<protein>
    <submittedName>
        <fullName evidence="1">Uncharacterized protein</fullName>
    </submittedName>
</protein>
<reference evidence="2" key="1">
    <citation type="submission" date="2016-10" db="EMBL/GenBank/DDBJ databases">
        <authorList>
            <person name="Varghese N."/>
            <person name="Submissions S."/>
        </authorList>
    </citation>
    <scope>NUCLEOTIDE SEQUENCE [LARGE SCALE GENOMIC DNA]</scope>
    <source>
        <strain evidence="2">DSM 22900</strain>
    </source>
</reference>
<dbReference type="EMBL" id="FOLL01000015">
    <property type="protein sequence ID" value="SFC59340.1"/>
    <property type="molecule type" value="Genomic_DNA"/>
</dbReference>
<evidence type="ECO:0000313" key="1">
    <source>
        <dbReference type="EMBL" id="SFC59340.1"/>
    </source>
</evidence>
<dbReference type="Proteomes" id="UP000199577">
    <property type="component" value="Unassembled WGS sequence"/>
</dbReference>
<gene>
    <name evidence="1" type="ORF">SAMN05421747_115120</name>
</gene>
<proteinExistence type="predicted"/>
<organism evidence="1 2">
    <name type="scientific">Parapedobacter composti</name>
    <dbReference type="NCBI Taxonomy" id="623281"/>
    <lineage>
        <taxon>Bacteria</taxon>
        <taxon>Pseudomonadati</taxon>
        <taxon>Bacteroidota</taxon>
        <taxon>Sphingobacteriia</taxon>
        <taxon>Sphingobacteriales</taxon>
        <taxon>Sphingobacteriaceae</taxon>
        <taxon>Parapedobacter</taxon>
    </lineage>
</organism>
<evidence type="ECO:0000313" key="2">
    <source>
        <dbReference type="Proteomes" id="UP000199577"/>
    </source>
</evidence>
<accession>A0A1I1KPG3</accession>
<sequence>MMNMLHLYRIVFAAVLFLCTACGKNLIDYGDVTPVTDSDAIVKINYASQYGDDRAIFVKFNDTRVTPLILGRQPYPGGGWNTRGDSRADFLVAKPGVMNMQICLPFRNDNGLDSLVLYQQEFTLEKGKRYTIHVADTAEFTRSIIAEENFLMPDSGYARYRFINLMPDVEAIDLYYGAYSTTAAGQTTIADSLVASNIGYMQLSEEFTLNRSANRTWKIRKAGAPVTNASVLAWYSSTNTTLNQRVYTVYAMGYEKYFGTGDIRRPFVSFYHVR</sequence>
<name>A0A1I1KPG3_9SPHI</name>
<keyword evidence="2" id="KW-1185">Reference proteome</keyword>
<dbReference type="AlphaFoldDB" id="A0A1I1KPG3"/>
<dbReference type="STRING" id="623281.SAMN05421747_115120"/>